<organism evidence="3 4">
    <name type="scientific">Pseudobutyrivibrio xylanivorans</name>
    <dbReference type="NCBI Taxonomy" id="185007"/>
    <lineage>
        <taxon>Bacteria</taxon>
        <taxon>Bacillati</taxon>
        <taxon>Bacillota</taxon>
        <taxon>Clostridia</taxon>
        <taxon>Lachnospirales</taxon>
        <taxon>Lachnospiraceae</taxon>
        <taxon>Pseudobutyrivibrio</taxon>
    </lineage>
</organism>
<proteinExistence type="predicted"/>
<dbReference type="GO" id="GO:0071111">
    <property type="term" value="F:cyclic-guanylate-specific phosphodiesterase activity"/>
    <property type="evidence" value="ECO:0007669"/>
    <property type="project" value="InterPro"/>
</dbReference>
<evidence type="ECO:0000313" key="4">
    <source>
        <dbReference type="Proteomes" id="UP000327030"/>
    </source>
</evidence>
<feature type="domain" description="GGDEF" evidence="2">
    <location>
        <begin position="733"/>
        <end position="858"/>
    </location>
</feature>
<dbReference type="InterPro" id="IPR043128">
    <property type="entry name" value="Rev_trsase/Diguanyl_cyclase"/>
</dbReference>
<evidence type="ECO:0000259" key="2">
    <source>
        <dbReference type="PROSITE" id="PS50887"/>
    </source>
</evidence>
<dbReference type="PANTHER" id="PTHR33121:SF70">
    <property type="entry name" value="SIGNALING PROTEIN YKOW"/>
    <property type="match status" value="1"/>
</dbReference>
<dbReference type="CDD" id="cd01948">
    <property type="entry name" value="EAL"/>
    <property type="match status" value="1"/>
</dbReference>
<feature type="domain" description="EAL" evidence="1">
    <location>
        <begin position="11"/>
        <end position="265"/>
    </location>
</feature>
<dbReference type="SMART" id="SM00267">
    <property type="entry name" value="GGDEF"/>
    <property type="match status" value="1"/>
</dbReference>
<dbReference type="SUPFAM" id="SSF55073">
    <property type="entry name" value="Nucleotide cyclase"/>
    <property type="match status" value="1"/>
</dbReference>
<dbReference type="SMART" id="SM00052">
    <property type="entry name" value="EAL"/>
    <property type="match status" value="1"/>
</dbReference>
<name>A0A5P6VTP2_PSEXY</name>
<dbReference type="Gene3D" id="3.20.20.450">
    <property type="entry name" value="EAL domain"/>
    <property type="match status" value="1"/>
</dbReference>
<dbReference type="Proteomes" id="UP000327030">
    <property type="component" value="Chromosome 1"/>
</dbReference>
<protein>
    <submittedName>
        <fullName evidence="3">GGDEF domain-containing protein</fullName>
    </submittedName>
</protein>
<sequence length="858" mass="98461">MNTVDRIPDKRKYIIENFGKAMQEGWIEVYYQPIIRGSSGRVCGEEALVRWDDPVFGIMNPIEFIPILEAVNLIDRLDLYVLEQVIAKLEKFEEIGLYRVVHSINFSQIDFYSSDIVSEVKQRVEVSSIPPSLIAIDVIESICGTKDANILSKLKEFHESGFQVWMDNYGNGDFAPILLQQTHFDLLKINMGLVSQLRVSKEARVITTELVRMAMGLGIEVAAEGVEGEEEVEFLGEIGCVKLQGFYYCKPLSLTEILKRYENGNQRIGFENPDERDYYTAVGHVNLYDLAFTNKDNEGAVDYFDTLPMAILQVNSEEISLLRCNANYRKFCYANFTKQRGVSTYYFKDSLKSIGSYAMTAVRQCGIDGKRAIIDERTRNGKMVQLLIDKISENPVTGMSAVAVVILSVTDTPDKADDLNYNYIARALAEDYLKLYFVDMEKDEFTEFVSDGKNRDVKVIAHGNKFFDQPEELGYYFIYREDRPRFIDNFTKERIINDLNEYGKYTITYRTLMDGDPKYVNMKAVRVRTDNKHIIIGISDVDAQTREQEAFERIKEERITFNRITALSSDFLSIYTVDPNTGFYEQFKTSEPYQKYELDPEGKDFFKEARENVKDIIYKDDLEGFMSVFTKEHIMEVIKQRRLFSYIYRLVLEDKPTYVALKAAVVEELDGPQLIIGLVNVDEQIRREKEYAEKVTEAVDMAIRDALTGVKNKHAYAVAEEEFNVRIEEGIASEFAVVVCDLNGLKDINDNYGHQTGDEFIKAGCKIICDVFAHSPVYRIGGDEFVAIAQGTDYGSLDSLLEKMEKINSRNAKKKEVTIAVGVSRYVGQKEMREIFDEADAKMYINKKRMKNGEARHY</sequence>
<dbReference type="Pfam" id="PF00563">
    <property type="entry name" value="EAL"/>
    <property type="match status" value="1"/>
</dbReference>
<dbReference type="InterPro" id="IPR035919">
    <property type="entry name" value="EAL_sf"/>
</dbReference>
<dbReference type="OrthoDB" id="9805474at2"/>
<dbReference type="AlphaFoldDB" id="A0A5P6VTP2"/>
<dbReference type="PROSITE" id="PS50883">
    <property type="entry name" value="EAL"/>
    <property type="match status" value="1"/>
</dbReference>
<dbReference type="PROSITE" id="PS50887">
    <property type="entry name" value="GGDEF"/>
    <property type="match status" value="1"/>
</dbReference>
<gene>
    <name evidence="3" type="ORF">FXF36_06770</name>
</gene>
<evidence type="ECO:0000313" key="3">
    <source>
        <dbReference type="EMBL" id="QFJ54574.1"/>
    </source>
</evidence>
<dbReference type="PANTHER" id="PTHR33121">
    <property type="entry name" value="CYCLIC DI-GMP PHOSPHODIESTERASE PDEF"/>
    <property type="match status" value="1"/>
</dbReference>
<dbReference type="EMBL" id="CP043028">
    <property type="protein sequence ID" value="QFJ54574.1"/>
    <property type="molecule type" value="Genomic_DNA"/>
</dbReference>
<dbReference type="NCBIfam" id="TIGR00254">
    <property type="entry name" value="GGDEF"/>
    <property type="match status" value="1"/>
</dbReference>
<reference evidence="4" key="1">
    <citation type="submission" date="2019-08" db="EMBL/GenBank/DDBJ databases">
        <title>Complete Genome Sequence of the Polysaccharide-Degrading Rumen Bacterium Pseudobutyrivibrio xylanivorans MA3014.</title>
        <authorList>
            <person name="Palevich N."/>
            <person name="Maclean P.H."/>
            <person name="Kelly W.J."/>
            <person name="Leahy S.C."/>
            <person name="Rakonjac J."/>
            <person name="Attwood G.T."/>
        </authorList>
    </citation>
    <scope>NUCLEOTIDE SEQUENCE [LARGE SCALE GENOMIC DNA]</scope>
    <source>
        <strain evidence="4">MA3014</strain>
    </source>
</reference>
<dbReference type="Gene3D" id="3.30.70.270">
    <property type="match status" value="1"/>
</dbReference>
<dbReference type="InterPro" id="IPR029787">
    <property type="entry name" value="Nucleotide_cyclase"/>
</dbReference>
<dbReference type="KEGG" id="pxv:FXF36_06770"/>
<evidence type="ECO:0000259" key="1">
    <source>
        <dbReference type="PROSITE" id="PS50883"/>
    </source>
</evidence>
<dbReference type="RefSeq" id="WP_151623061.1">
    <property type="nucleotide sequence ID" value="NZ_CP043028.1"/>
</dbReference>
<dbReference type="Pfam" id="PF00990">
    <property type="entry name" value="GGDEF"/>
    <property type="match status" value="1"/>
</dbReference>
<dbReference type="InterPro" id="IPR050706">
    <property type="entry name" value="Cyclic-di-GMP_PDE-like"/>
</dbReference>
<accession>A0A5P6VTP2</accession>
<dbReference type="CDD" id="cd01949">
    <property type="entry name" value="GGDEF"/>
    <property type="match status" value="1"/>
</dbReference>
<dbReference type="InterPro" id="IPR001633">
    <property type="entry name" value="EAL_dom"/>
</dbReference>
<dbReference type="InterPro" id="IPR000160">
    <property type="entry name" value="GGDEF_dom"/>
</dbReference>
<dbReference type="SUPFAM" id="SSF141868">
    <property type="entry name" value="EAL domain-like"/>
    <property type="match status" value="1"/>
</dbReference>